<gene>
    <name evidence="1" type="ORF">GK108_02815</name>
</gene>
<dbReference type="EMBL" id="JAAFZH010000001">
    <property type="protein sequence ID" value="NDU93789.1"/>
    <property type="molecule type" value="Genomic_DNA"/>
</dbReference>
<evidence type="ECO:0000313" key="2">
    <source>
        <dbReference type="Proteomes" id="UP000474175"/>
    </source>
</evidence>
<keyword evidence="2" id="KW-1185">Reference proteome</keyword>
<dbReference type="Proteomes" id="UP000474175">
    <property type="component" value="Unassembled WGS sequence"/>
</dbReference>
<protein>
    <submittedName>
        <fullName evidence="1">Uncharacterized protein</fullName>
    </submittedName>
</protein>
<organism evidence="1 2">
    <name type="scientific">Spirosoma terrae</name>
    <dbReference type="NCBI Taxonomy" id="1968276"/>
    <lineage>
        <taxon>Bacteria</taxon>
        <taxon>Pseudomonadati</taxon>
        <taxon>Bacteroidota</taxon>
        <taxon>Cytophagia</taxon>
        <taxon>Cytophagales</taxon>
        <taxon>Cytophagaceae</taxon>
        <taxon>Spirosoma</taxon>
    </lineage>
</organism>
<proteinExistence type="predicted"/>
<name>A0A6L9LA94_9BACT</name>
<dbReference type="RefSeq" id="WP_163942406.1">
    <property type="nucleotide sequence ID" value="NZ_JAAFZH010000001.1"/>
</dbReference>
<reference evidence="1 2" key="1">
    <citation type="submission" date="2020-02" db="EMBL/GenBank/DDBJ databases">
        <title>Draft genome sequence of two Spirosoma agri KCTC 52727 and Spirosoma terrae KCTC 52035.</title>
        <authorList>
            <person name="Rojas J."/>
            <person name="Ambika Manirajan B."/>
            <person name="Suarez C."/>
            <person name="Ratering S."/>
            <person name="Schnell S."/>
        </authorList>
    </citation>
    <scope>NUCLEOTIDE SEQUENCE [LARGE SCALE GENOMIC DNA]</scope>
    <source>
        <strain evidence="1 2">KCTC 52035</strain>
    </source>
</reference>
<evidence type="ECO:0000313" key="1">
    <source>
        <dbReference type="EMBL" id="NDU93789.1"/>
    </source>
</evidence>
<comment type="caution">
    <text evidence="1">The sequence shown here is derived from an EMBL/GenBank/DDBJ whole genome shotgun (WGS) entry which is preliminary data.</text>
</comment>
<accession>A0A6L9LA94</accession>
<dbReference type="AlphaFoldDB" id="A0A6L9LA94"/>
<sequence length="168" mass="18013">MNGIISNLLLMGTIAGLFSCEPDQFSGVAAGAKGQYVVTAYIVAGDTLFSAQSLSSKPEINRIGVDNFAIAIEARAADQAVLITSFRRNGIRSSFSKDVNVKLTNSDYQFSLVENTNNSVYYGHVGRFTRFFYERTAGGSLLIPLANSSAGINPSSSLEVIIIAQRTD</sequence>